<feature type="domain" description="Xylose isomerase-like TIM barrel" evidence="2">
    <location>
        <begin position="56"/>
        <end position="297"/>
    </location>
</feature>
<feature type="chain" id="PRO_5037048058" evidence="1">
    <location>
        <begin position="29"/>
        <end position="306"/>
    </location>
</feature>
<keyword evidence="4" id="KW-1185">Reference proteome</keyword>
<dbReference type="AlphaFoldDB" id="A0A931E7G1"/>
<dbReference type="Proteomes" id="UP000628448">
    <property type="component" value="Unassembled WGS sequence"/>
</dbReference>
<dbReference type="RefSeq" id="WP_196990799.1">
    <property type="nucleotide sequence ID" value="NZ_JADWYR010000001.1"/>
</dbReference>
<dbReference type="InterPro" id="IPR019546">
    <property type="entry name" value="TAT_signal_bac_arc"/>
</dbReference>
<sequence>MRTSRRDFLKKGTMAAAGAALLSNKIFAAPATATILGVQLYSVREDMYKDTLGTLKKVSDAGYKYVEHAGYNNRKFYSKYTAADFKKVLADLGMQMKSGHTVMGRNHWDESKKDFTAAWKYTVEDAATAGQEYVISPWLDESYRKDYDGLKRYMEVFNKSGELCRKSGMKFGYHNHDFEFSEKLNGEKVFDIILQNTDPSLVAQQLDIGNMYHAGGVALDIVKQYPGRFELMHVKDEIKAAKGGEMGGEYESTILGKGIIPVKEVIDLGKKSGGTIHFVVEQESYQGMAPIDCVKEDYAIMKGWGY</sequence>
<dbReference type="SUPFAM" id="SSF51658">
    <property type="entry name" value="Xylose isomerase-like"/>
    <property type="match status" value="1"/>
</dbReference>
<dbReference type="InterPro" id="IPR013022">
    <property type="entry name" value="Xyl_isomerase-like_TIM-brl"/>
</dbReference>
<dbReference type="PROSITE" id="PS51318">
    <property type="entry name" value="TAT"/>
    <property type="match status" value="1"/>
</dbReference>
<evidence type="ECO:0000313" key="4">
    <source>
        <dbReference type="Proteomes" id="UP000628448"/>
    </source>
</evidence>
<dbReference type="PANTHER" id="PTHR12110:SF41">
    <property type="entry name" value="INOSOSE DEHYDRATASE"/>
    <property type="match status" value="1"/>
</dbReference>
<reference evidence="3" key="1">
    <citation type="submission" date="2020-11" db="EMBL/GenBank/DDBJ databases">
        <title>Bacterial whole genome sequence for Panacibacter sp. DH6.</title>
        <authorList>
            <person name="Le V."/>
            <person name="Ko S."/>
            <person name="Ahn C.-Y."/>
            <person name="Oh H.-M."/>
        </authorList>
    </citation>
    <scope>NUCLEOTIDE SEQUENCE</scope>
    <source>
        <strain evidence="3">DH6</strain>
    </source>
</reference>
<comment type="caution">
    <text evidence="3">The sequence shown here is derived from an EMBL/GenBank/DDBJ whole genome shotgun (WGS) entry which is preliminary data.</text>
</comment>
<protein>
    <submittedName>
        <fullName evidence="3">TIM barrel protein</fullName>
    </submittedName>
</protein>
<dbReference type="PANTHER" id="PTHR12110">
    <property type="entry name" value="HYDROXYPYRUVATE ISOMERASE"/>
    <property type="match status" value="1"/>
</dbReference>
<keyword evidence="1" id="KW-0732">Signal</keyword>
<proteinExistence type="predicted"/>
<dbReference type="InterPro" id="IPR036237">
    <property type="entry name" value="Xyl_isomerase-like_sf"/>
</dbReference>
<dbReference type="Pfam" id="PF01261">
    <property type="entry name" value="AP_endonuc_2"/>
    <property type="match status" value="1"/>
</dbReference>
<gene>
    <name evidence="3" type="ORF">I5907_11195</name>
</gene>
<accession>A0A931E7G1</accession>
<dbReference type="EMBL" id="JADWYR010000001">
    <property type="protein sequence ID" value="MBG9376806.1"/>
    <property type="molecule type" value="Genomic_DNA"/>
</dbReference>
<dbReference type="InterPro" id="IPR006311">
    <property type="entry name" value="TAT_signal"/>
</dbReference>
<evidence type="ECO:0000259" key="2">
    <source>
        <dbReference type="Pfam" id="PF01261"/>
    </source>
</evidence>
<dbReference type="InterPro" id="IPR050312">
    <property type="entry name" value="IolE/XylAMocC-like"/>
</dbReference>
<name>A0A931E7G1_9BACT</name>
<feature type="signal peptide" evidence="1">
    <location>
        <begin position="1"/>
        <end position="28"/>
    </location>
</feature>
<organism evidence="3 4">
    <name type="scientific">Panacibacter microcysteis</name>
    <dbReference type="NCBI Taxonomy" id="2793269"/>
    <lineage>
        <taxon>Bacteria</taxon>
        <taxon>Pseudomonadati</taxon>
        <taxon>Bacteroidota</taxon>
        <taxon>Chitinophagia</taxon>
        <taxon>Chitinophagales</taxon>
        <taxon>Chitinophagaceae</taxon>
        <taxon>Panacibacter</taxon>
    </lineage>
</organism>
<evidence type="ECO:0000256" key="1">
    <source>
        <dbReference type="SAM" id="SignalP"/>
    </source>
</evidence>
<evidence type="ECO:0000313" key="3">
    <source>
        <dbReference type="EMBL" id="MBG9376806.1"/>
    </source>
</evidence>
<dbReference type="Gene3D" id="3.20.20.150">
    <property type="entry name" value="Divalent-metal-dependent TIM barrel enzymes"/>
    <property type="match status" value="1"/>
</dbReference>
<dbReference type="NCBIfam" id="TIGR01409">
    <property type="entry name" value="TAT_signal_seq"/>
    <property type="match status" value="1"/>
</dbReference>